<dbReference type="AlphaFoldDB" id="A0A0A8XNT9"/>
<organism evidence="1">
    <name type="scientific">Arundo donax</name>
    <name type="common">Giant reed</name>
    <name type="synonym">Donax arundinaceus</name>
    <dbReference type="NCBI Taxonomy" id="35708"/>
    <lineage>
        <taxon>Eukaryota</taxon>
        <taxon>Viridiplantae</taxon>
        <taxon>Streptophyta</taxon>
        <taxon>Embryophyta</taxon>
        <taxon>Tracheophyta</taxon>
        <taxon>Spermatophyta</taxon>
        <taxon>Magnoliopsida</taxon>
        <taxon>Liliopsida</taxon>
        <taxon>Poales</taxon>
        <taxon>Poaceae</taxon>
        <taxon>PACMAD clade</taxon>
        <taxon>Arundinoideae</taxon>
        <taxon>Arundineae</taxon>
        <taxon>Arundo</taxon>
    </lineage>
</organism>
<accession>A0A0A8XNT9</accession>
<proteinExistence type="predicted"/>
<sequence>MLKVMEGNKIAVLVDYPKRVTIAKKSF</sequence>
<evidence type="ECO:0000313" key="1">
    <source>
        <dbReference type="EMBL" id="JAD15146.1"/>
    </source>
</evidence>
<name>A0A0A8XNT9_ARUDO</name>
<protein>
    <submittedName>
        <fullName evidence="1">Uncharacterized protein</fullName>
    </submittedName>
</protein>
<reference evidence="1" key="1">
    <citation type="submission" date="2014-09" db="EMBL/GenBank/DDBJ databases">
        <authorList>
            <person name="Magalhaes I.L.F."/>
            <person name="Oliveira U."/>
            <person name="Santos F.R."/>
            <person name="Vidigal T.H.D.A."/>
            <person name="Brescovit A.D."/>
            <person name="Santos A.J."/>
        </authorList>
    </citation>
    <scope>NUCLEOTIDE SEQUENCE</scope>
    <source>
        <tissue evidence="1">Shoot tissue taken approximately 20 cm above the soil surface</tissue>
    </source>
</reference>
<reference evidence="1" key="2">
    <citation type="journal article" date="2015" name="Data Brief">
        <title>Shoot transcriptome of the giant reed, Arundo donax.</title>
        <authorList>
            <person name="Barrero R.A."/>
            <person name="Guerrero F.D."/>
            <person name="Moolhuijzen P."/>
            <person name="Goolsby J.A."/>
            <person name="Tidwell J."/>
            <person name="Bellgard S.E."/>
            <person name="Bellgard M.I."/>
        </authorList>
    </citation>
    <scope>NUCLEOTIDE SEQUENCE</scope>
    <source>
        <tissue evidence="1">Shoot tissue taken approximately 20 cm above the soil surface</tissue>
    </source>
</reference>
<dbReference type="EMBL" id="GBRH01282749">
    <property type="protein sequence ID" value="JAD15146.1"/>
    <property type="molecule type" value="Transcribed_RNA"/>
</dbReference>